<protein>
    <submittedName>
        <fullName evidence="3">RNA methyltransferase, RsmD family</fullName>
        <ecNumber evidence="3">2.1.1.-</ecNumber>
    </submittedName>
</protein>
<evidence type="ECO:0000313" key="3">
    <source>
        <dbReference type="EMBL" id="EEP28386.1"/>
    </source>
</evidence>
<keyword evidence="4" id="KW-1185">Reference proteome</keyword>
<gene>
    <name evidence="3" type="ORF">GCWU000342_01194</name>
</gene>
<organism evidence="3 4">
    <name type="scientific">Shuttleworthella satelles DSM 14600</name>
    <dbReference type="NCBI Taxonomy" id="626523"/>
    <lineage>
        <taxon>Bacteria</taxon>
        <taxon>Bacillati</taxon>
        <taxon>Bacillota</taxon>
        <taxon>Clostridia</taxon>
        <taxon>Lachnospirales</taxon>
        <taxon>Lachnospiraceae</taxon>
        <taxon>Shuttleworthella</taxon>
    </lineage>
</organism>
<name>C4GB93_9FIRM</name>
<comment type="caution">
    <text evidence="3">The sequence shown here is derived from an EMBL/GenBank/DDBJ whole genome shotgun (WGS) entry which is preliminary data.</text>
</comment>
<dbReference type="Gene3D" id="3.40.50.150">
    <property type="entry name" value="Vaccinia Virus protein VP39"/>
    <property type="match status" value="1"/>
</dbReference>
<dbReference type="InterPro" id="IPR004398">
    <property type="entry name" value="RNA_MeTrfase_RsmD"/>
</dbReference>
<dbReference type="GO" id="GO:0031167">
    <property type="term" value="P:rRNA methylation"/>
    <property type="evidence" value="ECO:0007669"/>
    <property type="project" value="InterPro"/>
</dbReference>
<dbReference type="PANTHER" id="PTHR43542">
    <property type="entry name" value="METHYLTRANSFERASE"/>
    <property type="match status" value="1"/>
</dbReference>
<dbReference type="PIRSF" id="PIRSF004553">
    <property type="entry name" value="CHP00095"/>
    <property type="match status" value="1"/>
</dbReference>
<dbReference type="EMBL" id="ACIP02000002">
    <property type="protein sequence ID" value="EEP28386.1"/>
    <property type="molecule type" value="Genomic_DNA"/>
</dbReference>
<reference evidence="3" key="1">
    <citation type="submission" date="2009-04" db="EMBL/GenBank/DDBJ databases">
        <authorList>
            <person name="Weinstock G."/>
            <person name="Sodergren E."/>
            <person name="Clifton S."/>
            <person name="Fulton L."/>
            <person name="Fulton B."/>
            <person name="Courtney L."/>
            <person name="Fronick C."/>
            <person name="Harrison M."/>
            <person name="Strong C."/>
            <person name="Farmer C."/>
            <person name="Delahaunty K."/>
            <person name="Markovic C."/>
            <person name="Hall O."/>
            <person name="Minx P."/>
            <person name="Tomlinson C."/>
            <person name="Mitreva M."/>
            <person name="Nelson J."/>
            <person name="Hou S."/>
            <person name="Wollam A."/>
            <person name="Pepin K.H."/>
            <person name="Johnson M."/>
            <person name="Bhonagiri V."/>
            <person name="Nash W.E."/>
            <person name="Warren W."/>
            <person name="Chinwalla A."/>
            <person name="Mardis E.R."/>
            <person name="Wilson R.K."/>
        </authorList>
    </citation>
    <scope>NUCLEOTIDE SEQUENCE [LARGE SCALE GENOMIC DNA]</scope>
    <source>
        <strain evidence="3">DSM 14600</strain>
    </source>
</reference>
<keyword evidence="1 3" id="KW-0489">Methyltransferase</keyword>
<dbReference type="HOGENOM" id="CLU_075826_0_2_9"/>
<dbReference type="PANTHER" id="PTHR43542:SF1">
    <property type="entry name" value="METHYLTRANSFERASE"/>
    <property type="match status" value="1"/>
</dbReference>
<dbReference type="SUPFAM" id="SSF53335">
    <property type="entry name" value="S-adenosyl-L-methionine-dependent methyltransferases"/>
    <property type="match status" value="1"/>
</dbReference>
<accession>C4GB93</accession>
<dbReference type="eggNOG" id="COG0742">
    <property type="taxonomic scope" value="Bacteria"/>
</dbReference>
<dbReference type="NCBIfam" id="TIGR00095">
    <property type="entry name" value="16S rRNA (guanine(966)-N(2))-methyltransferase RsmD"/>
    <property type="match status" value="1"/>
</dbReference>
<evidence type="ECO:0000256" key="1">
    <source>
        <dbReference type="ARBA" id="ARBA00022603"/>
    </source>
</evidence>
<dbReference type="Pfam" id="PF03602">
    <property type="entry name" value="Cons_hypoth95"/>
    <property type="match status" value="1"/>
</dbReference>
<dbReference type="GO" id="GO:0008168">
    <property type="term" value="F:methyltransferase activity"/>
    <property type="evidence" value="ECO:0007669"/>
    <property type="project" value="UniProtKB-KW"/>
</dbReference>
<dbReference type="GO" id="GO:0003676">
    <property type="term" value="F:nucleic acid binding"/>
    <property type="evidence" value="ECO:0007669"/>
    <property type="project" value="InterPro"/>
</dbReference>
<dbReference type="InterPro" id="IPR029063">
    <property type="entry name" value="SAM-dependent_MTases_sf"/>
</dbReference>
<dbReference type="STRING" id="626523.GCWU000342_01194"/>
<dbReference type="EC" id="2.1.1.-" evidence="3"/>
<sequence length="181" mass="20512">MRVIAGSARRLQLLTPRGLKTRPTQDRVKETLFNILQNEVEGAYFLDLFAGSGQMGIEALSRGARAASFVDQGREAIACIQENLRRCHLEKRAKVIASDVSSALALWDRRDLPDLVFMDPPYGQDFEEGVLRQLRDLLRANAIVIIESPLNSDFSYAESLGYQIDRIKRYKTNQHVFLSLE</sequence>
<dbReference type="CDD" id="cd02440">
    <property type="entry name" value="AdoMet_MTases"/>
    <property type="match status" value="1"/>
</dbReference>
<dbReference type="Proteomes" id="UP000003494">
    <property type="component" value="Unassembled WGS sequence"/>
</dbReference>
<dbReference type="PROSITE" id="PS00092">
    <property type="entry name" value="N6_MTASE"/>
    <property type="match status" value="1"/>
</dbReference>
<keyword evidence="2 3" id="KW-0808">Transferase</keyword>
<dbReference type="RefSeq" id="WP_006906204.1">
    <property type="nucleotide sequence ID" value="NZ_GG665866.1"/>
</dbReference>
<proteinExistence type="predicted"/>
<evidence type="ECO:0000313" key="4">
    <source>
        <dbReference type="Proteomes" id="UP000003494"/>
    </source>
</evidence>
<dbReference type="AlphaFoldDB" id="C4GB93"/>
<evidence type="ECO:0000256" key="2">
    <source>
        <dbReference type="ARBA" id="ARBA00022679"/>
    </source>
</evidence>
<dbReference type="InterPro" id="IPR002052">
    <property type="entry name" value="DNA_methylase_N6_adenine_CS"/>
</dbReference>